<dbReference type="SUPFAM" id="SSF56019">
    <property type="entry name" value="The spindle assembly checkpoint protein mad2"/>
    <property type="match status" value="1"/>
</dbReference>
<evidence type="ECO:0000313" key="4">
    <source>
        <dbReference type="Proteomes" id="UP000510647"/>
    </source>
</evidence>
<feature type="domain" description="HORMA" evidence="2">
    <location>
        <begin position="3"/>
        <end position="202"/>
    </location>
</feature>
<dbReference type="InterPro" id="IPR036570">
    <property type="entry name" value="HORMA_dom_sf"/>
</dbReference>
<accession>A0A7H9HNP6</accession>
<dbReference type="Pfam" id="PF02301">
    <property type="entry name" value="HORMA"/>
    <property type="match status" value="1"/>
</dbReference>
<dbReference type="GO" id="GO:0016035">
    <property type="term" value="C:zeta DNA polymerase complex"/>
    <property type="evidence" value="ECO:0007669"/>
    <property type="project" value="TreeGrafter"/>
</dbReference>
<evidence type="ECO:0000259" key="2">
    <source>
        <dbReference type="PROSITE" id="PS50815"/>
    </source>
</evidence>
<proteinExistence type="inferred from homology"/>
<organism evidence="3 4">
    <name type="scientific">Torulaspora globosa</name>
    <dbReference type="NCBI Taxonomy" id="48254"/>
    <lineage>
        <taxon>Eukaryota</taxon>
        <taxon>Fungi</taxon>
        <taxon>Dikarya</taxon>
        <taxon>Ascomycota</taxon>
        <taxon>Saccharomycotina</taxon>
        <taxon>Saccharomycetes</taxon>
        <taxon>Saccharomycetales</taxon>
        <taxon>Saccharomycetaceae</taxon>
        <taxon>Torulaspora</taxon>
    </lineage>
</organism>
<keyword evidence="4" id="KW-1185">Reference proteome</keyword>
<dbReference type="EMBL" id="CP059268">
    <property type="protein sequence ID" value="QLQ78920.1"/>
    <property type="molecule type" value="Genomic_DNA"/>
</dbReference>
<protein>
    <recommendedName>
        <fullName evidence="2">HORMA domain-containing protein</fullName>
    </recommendedName>
</protein>
<dbReference type="Gene3D" id="3.30.900.10">
    <property type="entry name" value="HORMA domain"/>
    <property type="match status" value="1"/>
</dbReference>
<gene>
    <name evidence="3" type="ORF">HG537_0B02680</name>
</gene>
<dbReference type="AlphaFoldDB" id="A0A7H9HNP6"/>
<reference evidence="3 4" key="1">
    <citation type="submission" date="2020-06" db="EMBL/GenBank/DDBJ databases">
        <title>The yeast mating-type switching endonuclease HO is a domesticated member of an unorthodox homing genetic element family.</title>
        <authorList>
            <person name="Coughlan A.Y."/>
            <person name="Lombardi L."/>
            <person name="Braun-Galleani S."/>
            <person name="Martos A.R."/>
            <person name="Galeote V."/>
            <person name="Bigey F."/>
            <person name="Dequin S."/>
            <person name="Byrne K.P."/>
            <person name="Wolfe K.H."/>
        </authorList>
    </citation>
    <scope>NUCLEOTIDE SEQUENCE [LARGE SCALE GENOMIC DNA]</scope>
    <source>
        <strain evidence="3 4">CBS2947</strain>
    </source>
</reference>
<dbReference type="Proteomes" id="UP000510647">
    <property type="component" value="Chromosome 2"/>
</dbReference>
<dbReference type="PROSITE" id="PS50815">
    <property type="entry name" value="HORMA"/>
    <property type="match status" value="1"/>
</dbReference>
<name>A0A7H9HNP6_9SACH</name>
<evidence type="ECO:0000313" key="3">
    <source>
        <dbReference type="EMBL" id="QLQ78920.1"/>
    </source>
</evidence>
<sequence>MNIWIEKWLKIYLKCFINSILYHRNVYPIDSFDITTYQAFNLPQFTPMNRHPEVQEYIEELVLDILSKLVHIYGISVCLVTKDDNICIERYVLSFDEFRHVDDVNTITESEVFDEFRSSFNSLTAHLEKLDRIRDDTVEFEVIINTMEMELGHGNRDIERLRSQKDKFEFERDINWTKCDEDEGLPENIGIFKPKIKMSSLVGCDVGPLIIRNHCEKLLVSDNSLNNVYVTSQSGNGLGSL</sequence>
<dbReference type="PANTHER" id="PTHR11842:SF10">
    <property type="entry name" value="MITOTIC SPINDLE ASSEMBLY CHECKPOINT PROTEIN MAD2B"/>
    <property type="match status" value="1"/>
</dbReference>
<dbReference type="InterPro" id="IPR045091">
    <property type="entry name" value="Mad2-like"/>
</dbReference>
<dbReference type="OrthoDB" id="21254at2759"/>
<dbReference type="PANTHER" id="PTHR11842">
    <property type="entry name" value="MITOTIC SPINDLE ASSEMBLY CHECKPOINT PROTEIN MAD2"/>
    <property type="match status" value="1"/>
</dbReference>
<comment type="similarity">
    <text evidence="1">Belongs to the MAD2 family.</text>
</comment>
<evidence type="ECO:0000256" key="1">
    <source>
        <dbReference type="ARBA" id="ARBA00010348"/>
    </source>
</evidence>
<dbReference type="InterPro" id="IPR003511">
    <property type="entry name" value="HORMA_dom"/>
</dbReference>